<proteinExistence type="predicted"/>
<keyword evidence="2" id="KW-1185">Reference proteome</keyword>
<protein>
    <submittedName>
        <fullName evidence="1">Uncharacterized protein</fullName>
    </submittedName>
</protein>
<organism evidence="1 2">
    <name type="scientific">Canavalia gladiata</name>
    <name type="common">Sword bean</name>
    <name type="synonym">Dolichos gladiatus</name>
    <dbReference type="NCBI Taxonomy" id="3824"/>
    <lineage>
        <taxon>Eukaryota</taxon>
        <taxon>Viridiplantae</taxon>
        <taxon>Streptophyta</taxon>
        <taxon>Embryophyta</taxon>
        <taxon>Tracheophyta</taxon>
        <taxon>Spermatophyta</taxon>
        <taxon>Magnoliopsida</taxon>
        <taxon>eudicotyledons</taxon>
        <taxon>Gunneridae</taxon>
        <taxon>Pentapetalae</taxon>
        <taxon>rosids</taxon>
        <taxon>fabids</taxon>
        <taxon>Fabales</taxon>
        <taxon>Fabaceae</taxon>
        <taxon>Papilionoideae</taxon>
        <taxon>50 kb inversion clade</taxon>
        <taxon>NPAAA clade</taxon>
        <taxon>indigoferoid/millettioid clade</taxon>
        <taxon>Phaseoleae</taxon>
        <taxon>Canavalia</taxon>
    </lineage>
</organism>
<gene>
    <name evidence="1" type="ORF">VNO77_03076</name>
</gene>
<reference evidence="1 2" key="1">
    <citation type="submission" date="2024-01" db="EMBL/GenBank/DDBJ databases">
        <title>The genomes of 5 underutilized Papilionoideae crops provide insights into root nodulation and disease resistanc.</title>
        <authorList>
            <person name="Jiang F."/>
        </authorList>
    </citation>
    <scope>NUCLEOTIDE SEQUENCE [LARGE SCALE GENOMIC DNA]</scope>
    <source>
        <strain evidence="1">LVBAO_FW01</strain>
        <tissue evidence="1">Leaves</tissue>
    </source>
</reference>
<dbReference type="Proteomes" id="UP001367508">
    <property type="component" value="Unassembled WGS sequence"/>
</dbReference>
<comment type="caution">
    <text evidence="1">The sequence shown here is derived from an EMBL/GenBank/DDBJ whole genome shotgun (WGS) entry which is preliminary data.</text>
</comment>
<accession>A0AAN9MU83</accession>
<dbReference type="EMBL" id="JAYMYQ010000001">
    <property type="protein sequence ID" value="KAK7361049.1"/>
    <property type="molecule type" value="Genomic_DNA"/>
</dbReference>
<sequence length="91" mass="10336">MDHTLESGTFKKLAYYISSQTTDLLSTSVPSLWLNDPGSSVGSLAKQLAKPVISFYLRDLRQESLFFVVERSEISNETDLGRPRIVRARWN</sequence>
<dbReference type="AlphaFoldDB" id="A0AAN9MU83"/>
<name>A0AAN9MU83_CANGL</name>
<evidence type="ECO:0000313" key="1">
    <source>
        <dbReference type="EMBL" id="KAK7361049.1"/>
    </source>
</evidence>
<evidence type="ECO:0000313" key="2">
    <source>
        <dbReference type="Proteomes" id="UP001367508"/>
    </source>
</evidence>